<reference evidence="2 3" key="1">
    <citation type="journal article" date="2005" name="Science">
        <title>The genome of the basidiomycetous yeast and human pathogen Cryptococcus neoformans.</title>
        <authorList>
            <person name="Loftus B.J."/>
            <person name="Fung E."/>
            <person name="Roncaglia P."/>
            <person name="Rowley D."/>
            <person name="Amedeo P."/>
            <person name="Bruno D."/>
            <person name="Vamathevan J."/>
            <person name="Miranda M."/>
            <person name="Anderson I.J."/>
            <person name="Fraser J.A."/>
            <person name="Allen J.E."/>
            <person name="Bosdet I.E."/>
            <person name="Brent M.R."/>
            <person name="Chiu R."/>
            <person name="Doering T.L."/>
            <person name="Donlin M.J."/>
            <person name="D'Souza C.A."/>
            <person name="Fox D.S."/>
            <person name="Grinberg V."/>
            <person name="Fu J."/>
            <person name="Fukushima M."/>
            <person name="Haas B.J."/>
            <person name="Huang J.C."/>
            <person name="Janbon G."/>
            <person name="Jones S.J."/>
            <person name="Koo H.L."/>
            <person name="Krzywinski M.I."/>
            <person name="Kwon-Chung J.K."/>
            <person name="Lengeler K.B."/>
            <person name="Maiti R."/>
            <person name="Marra M.A."/>
            <person name="Marra R.E."/>
            <person name="Mathewson C.A."/>
            <person name="Mitchell T.G."/>
            <person name="Pertea M."/>
            <person name="Riggs F.R."/>
            <person name="Salzberg S.L."/>
            <person name="Schein J.E."/>
            <person name="Shvartsbeyn A."/>
            <person name="Shin H."/>
            <person name="Shumway M."/>
            <person name="Specht C.A."/>
            <person name="Suh B.B."/>
            <person name="Tenney A."/>
            <person name="Utterback T.R."/>
            <person name="Wickes B.L."/>
            <person name="Wortman J.R."/>
            <person name="Wye N.H."/>
            <person name="Kronstad J.W."/>
            <person name="Lodge J.K."/>
            <person name="Heitman J."/>
            <person name="Davis R.W."/>
            <person name="Fraser C.M."/>
            <person name="Hyman R.W."/>
        </authorList>
    </citation>
    <scope>NUCLEOTIDE SEQUENCE [LARGE SCALE GENOMIC DNA]</scope>
    <source>
        <strain evidence="3">JEC21 / ATCC MYA-565</strain>
    </source>
</reference>
<accession>Q55UC5</accession>
<feature type="compositionally biased region" description="Polar residues" evidence="1">
    <location>
        <begin position="477"/>
        <end position="490"/>
    </location>
</feature>
<accession>Q5KI20</accession>
<dbReference type="AlphaFoldDB" id="Q5KI20"/>
<evidence type="ECO:0000313" key="3">
    <source>
        <dbReference type="Proteomes" id="UP000002149"/>
    </source>
</evidence>
<dbReference type="RefSeq" id="XP_024512772.1">
    <property type="nucleotide sequence ID" value="XM_024657065.1"/>
</dbReference>
<sequence>MPTDGAGAGAMYASELVTHNHGYQSSSPTSGNWCFCGGPVEEGGIYCSVACARYDAINSLCYKSHQSPLLAQNIDFQQAGSLTQAPSQPLLLGSSSTASSTAAIAGDDDHWHAPHYRLSHADMRKQERRDERRRRRAEGSSSGSMSSNRSTVQSTSSSIASRAVPDLVGGGGHSRNPSVASSVTSLASSAFSLSRNPSVASNHSKRGLGGGFNVDSIIMETEGEQEWLRSESSKPYGSISLARQTHHKPLNSRSTSGRQRKNTPDLPLGMGQDMRDVLEEIIQMEQSYLVDDTNSPTSPDDPPPPRLFSSQFGPPRTPSPSSNRKRAPPAPGAPDTSVRGHRSTLSQNALAPPHTPACQPQRGPRPSSLFGMHQSSLSESHTALYLATASPAAAETRSASPKLETRRSLVFTADNAGPSINVDTEHLSTGVPSLTLPRRNSEANSPMVTPMNRRFVQNRTPKAIHPSMDGWRFPSPMNATTPTRSARQSIPDTPLMGESRGIHGIAQNRCCSPERITPALLWPPQSRPRGDSPPINLEPSLFPGSPVAIPYSVNPLSHVERGNMTQGDREDDIMDVEMRGSPGYHDSSTEVPGNGGRYLLVPLETESSRGTSHRW</sequence>
<proteinExistence type="predicted"/>
<feature type="region of interest" description="Disordered" evidence="1">
    <location>
        <begin position="291"/>
        <end position="375"/>
    </location>
</feature>
<gene>
    <name evidence="2" type="ordered locus">CND04510</name>
</gene>
<feature type="compositionally biased region" description="Basic and acidic residues" evidence="1">
    <location>
        <begin position="119"/>
        <end position="130"/>
    </location>
</feature>
<feature type="region of interest" description="Disordered" evidence="1">
    <location>
        <begin position="241"/>
        <end position="271"/>
    </location>
</feature>
<dbReference type="VEuPathDB" id="FungiDB:CND04510"/>
<name>Q5KI20_CRYD1</name>
<dbReference type="EMBL" id="AE017344">
    <property type="protein sequence ID" value="AAW43292.2"/>
    <property type="molecule type" value="Genomic_DNA"/>
</dbReference>
<evidence type="ECO:0000256" key="1">
    <source>
        <dbReference type="SAM" id="MobiDB-lite"/>
    </source>
</evidence>
<dbReference type="Proteomes" id="UP000002149">
    <property type="component" value="Chromosome 4"/>
</dbReference>
<feature type="region of interest" description="Disordered" evidence="1">
    <location>
        <begin position="114"/>
        <end position="181"/>
    </location>
</feature>
<dbReference type="KEGG" id="cne:CND04510"/>
<feature type="region of interest" description="Disordered" evidence="1">
    <location>
        <begin position="421"/>
        <end position="447"/>
    </location>
</feature>
<dbReference type="GeneID" id="3257222"/>
<keyword evidence="3" id="KW-1185">Reference proteome</keyword>
<organism evidence="2 3">
    <name type="scientific">Cryptococcus deneoformans (strain JEC21 / ATCC MYA-565)</name>
    <name type="common">Cryptococcus neoformans var. neoformans serotype D</name>
    <dbReference type="NCBI Taxonomy" id="214684"/>
    <lineage>
        <taxon>Eukaryota</taxon>
        <taxon>Fungi</taxon>
        <taxon>Dikarya</taxon>
        <taxon>Basidiomycota</taxon>
        <taxon>Agaricomycotina</taxon>
        <taxon>Tremellomycetes</taxon>
        <taxon>Tremellales</taxon>
        <taxon>Cryptococcaceae</taxon>
        <taxon>Cryptococcus</taxon>
        <taxon>Cryptococcus neoformans species complex</taxon>
    </lineage>
</organism>
<feature type="compositionally biased region" description="Low complexity" evidence="1">
    <location>
        <begin position="139"/>
        <end position="161"/>
    </location>
</feature>
<dbReference type="HOGENOM" id="CLU_463082_0_0_1"/>
<feature type="region of interest" description="Disordered" evidence="1">
    <location>
        <begin position="464"/>
        <end position="490"/>
    </location>
</feature>
<dbReference type="eggNOG" id="ENOG502T287">
    <property type="taxonomic scope" value="Eukaryota"/>
</dbReference>
<protein>
    <submittedName>
        <fullName evidence="2">Uncharacterized protein</fullName>
    </submittedName>
</protein>
<dbReference type="InParanoid" id="Q5KI20"/>
<evidence type="ECO:0000313" key="2">
    <source>
        <dbReference type="EMBL" id="AAW43292.2"/>
    </source>
</evidence>
<dbReference type="PaxDb" id="214684-Q5KI20"/>
<dbReference type="OrthoDB" id="2592339at2759"/>